<dbReference type="InterPro" id="IPR005467">
    <property type="entry name" value="His_kinase_dom"/>
</dbReference>
<name>A0A494Y6J0_9BURK</name>
<evidence type="ECO:0000256" key="12">
    <source>
        <dbReference type="ARBA" id="ARBA00022989"/>
    </source>
</evidence>
<gene>
    <name evidence="18" type="ORF">D7S86_12125</name>
</gene>
<comment type="catalytic activity">
    <reaction evidence="1">
        <text>ATP + protein L-histidine = ADP + protein N-phospho-L-histidine.</text>
        <dbReference type="EC" id="2.7.13.3"/>
    </reaction>
</comment>
<dbReference type="Gene3D" id="1.10.287.130">
    <property type="match status" value="1"/>
</dbReference>
<keyword evidence="4" id="KW-1003">Cell membrane</keyword>
<dbReference type="EC" id="2.7.13.3" evidence="3"/>
<evidence type="ECO:0000313" key="18">
    <source>
        <dbReference type="EMBL" id="RKP55936.1"/>
    </source>
</evidence>
<keyword evidence="13" id="KW-0902">Two-component regulatory system</keyword>
<evidence type="ECO:0000256" key="2">
    <source>
        <dbReference type="ARBA" id="ARBA00004429"/>
    </source>
</evidence>
<dbReference type="SUPFAM" id="SSF55874">
    <property type="entry name" value="ATPase domain of HSP90 chaperone/DNA topoisomerase II/histidine kinase"/>
    <property type="match status" value="1"/>
</dbReference>
<evidence type="ECO:0000256" key="7">
    <source>
        <dbReference type="ARBA" id="ARBA00022679"/>
    </source>
</evidence>
<dbReference type="Proteomes" id="UP000270342">
    <property type="component" value="Unassembled WGS sequence"/>
</dbReference>
<evidence type="ECO:0000259" key="17">
    <source>
        <dbReference type="PROSITE" id="PS50885"/>
    </source>
</evidence>
<dbReference type="InterPro" id="IPR003594">
    <property type="entry name" value="HATPase_dom"/>
</dbReference>
<evidence type="ECO:0000256" key="6">
    <source>
        <dbReference type="ARBA" id="ARBA00022553"/>
    </source>
</evidence>
<dbReference type="InterPro" id="IPR036890">
    <property type="entry name" value="HATPase_C_sf"/>
</dbReference>
<proteinExistence type="predicted"/>
<evidence type="ECO:0000256" key="13">
    <source>
        <dbReference type="ARBA" id="ARBA00023012"/>
    </source>
</evidence>
<dbReference type="InterPro" id="IPR038421">
    <property type="entry name" value="RisS_PPD_sf"/>
</dbReference>
<dbReference type="GO" id="GO:0005886">
    <property type="term" value="C:plasma membrane"/>
    <property type="evidence" value="ECO:0007669"/>
    <property type="project" value="UniProtKB-SubCell"/>
</dbReference>
<dbReference type="InterPro" id="IPR036097">
    <property type="entry name" value="HisK_dim/P_sf"/>
</dbReference>
<dbReference type="InterPro" id="IPR003661">
    <property type="entry name" value="HisK_dim/P_dom"/>
</dbReference>
<dbReference type="InterPro" id="IPR004358">
    <property type="entry name" value="Sig_transdc_His_kin-like_C"/>
</dbReference>
<feature type="transmembrane region" description="Helical" evidence="15">
    <location>
        <begin position="12"/>
        <end position="35"/>
    </location>
</feature>
<dbReference type="GO" id="GO:0000155">
    <property type="term" value="F:phosphorelay sensor kinase activity"/>
    <property type="evidence" value="ECO:0007669"/>
    <property type="project" value="InterPro"/>
</dbReference>
<dbReference type="RefSeq" id="WP_121086723.1">
    <property type="nucleotide sequence ID" value="NZ_RBZU01000004.1"/>
</dbReference>
<evidence type="ECO:0000256" key="8">
    <source>
        <dbReference type="ARBA" id="ARBA00022692"/>
    </source>
</evidence>
<comment type="caution">
    <text evidence="18">The sequence shown here is derived from an EMBL/GenBank/DDBJ whole genome shotgun (WGS) entry which is preliminary data.</text>
</comment>
<keyword evidence="12 15" id="KW-1133">Transmembrane helix</keyword>
<dbReference type="PROSITE" id="PS50109">
    <property type="entry name" value="HIS_KIN"/>
    <property type="match status" value="1"/>
</dbReference>
<dbReference type="CDD" id="cd00082">
    <property type="entry name" value="HisKA"/>
    <property type="match status" value="1"/>
</dbReference>
<comment type="subcellular location">
    <subcellularLocation>
        <location evidence="2">Cell inner membrane</location>
        <topology evidence="2">Multi-pass membrane protein</topology>
    </subcellularLocation>
</comment>
<keyword evidence="8 15" id="KW-0812">Transmembrane</keyword>
<evidence type="ECO:0000256" key="5">
    <source>
        <dbReference type="ARBA" id="ARBA00022519"/>
    </source>
</evidence>
<evidence type="ECO:0000259" key="16">
    <source>
        <dbReference type="PROSITE" id="PS50109"/>
    </source>
</evidence>
<dbReference type="SMART" id="SM00387">
    <property type="entry name" value="HATPase_c"/>
    <property type="match status" value="1"/>
</dbReference>
<dbReference type="GO" id="GO:0005524">
    <property type="term" value="F:ATP binding"/>
    <property type="evidence" value="ECO:0007669"/>
    <property type="project" value="UniProtKB-KW"/>
</dbReference>
<keyword evidence="5" id="KW-0997">Cell inner membrane</keyword>
<evidence type="ECO:0000256" key="1">
    <source>
        <dbReference type="ARBA" id="ARBA00000085"/>
    </source>
</evidence>
<dbReference type="CDD" id="cd06225">
    <property type="entry name" value="HAMP"/>
    <property type="match status" value="1"/>
</dbReference>
<dbReference type="Pfam" id="PF02518">
    <property type="entry name" value="HATPase_c"/>
    <property type="match status" value="1"/>
</dbReference>
<dbReference type="SMART" id="SM00388">
    <property type="entry name" value="HisKA"/>
    <property type="match status" value="1"/>
</dbReference>
<dbReference type="PRINTS" id="PR00344">
    <property type="entry name" value="BCTRLSENSOR"/>
</dbReference>
<dbReference type="SUPFAM" id="SSF47384">
    <property type="entry name" value="Homodimeric domain of signal transducing histidine kinase"/>
    <property type="match status" value="1"/>
</dbReference>
<feature type="transmembrane region" description="Helical" evidence="15">
    <location>
        <begin position="155"/>
        <end position="176"/>
    </location>
</feature>
<evidence type="ECO:0000256" key="11">
    <source>
        <dbReference type="ARBA" id="ARBA00022840"/>
    </source>
</evidence>
<keyword evidence="19" id="KW-1185">Reference proteome</keyword>
<dbReference type="Pfam" id="PF00512">
    <property type="entry name" value="HisKA"/>
    <property type="match status" value="1"/>
</dbReference>
<dbReference type="Gene3D" id="3.30.565.10">
    <property type="entry name" value="Histidine kinase-like ATPase, C-terminal domain"/>
    <property type="match status" value="1"/>
</dbReference>
<evidence type="ECO:0000313" key="19">
    <source>
        <dbReference type="Proteomes" id="UP000270342"/>
    </source>
</evidence>
<feature type="domain" description="HAMP" evidence="17">
    <location>
        <begin position="178"/>
        <end position="230"/>
    </location>
</feature>
<evidence type="ECO:0000256" key="10">
    <source>
        <dbReference type="ARBA" id="ARBA00022777"/>
    </source>
</evidence>
<dbReference type="SMART" id="SM00304">
    <property type="entry name" value="HAMP"/>
    <property type="match status" value="1"/>
</dbReference>
<dbReference type="Gene3D" id="3.30.450.300">
    <property type="entry name" value="Sensor histidine kinase RisS, periplasmic domain"/>
    <property type="match status" value="1"/>
</dbReference>
<keyword evidence="11" id="KW-0067">ATP-binding</keyword>
<dbReference type="AlphaFoldDB" id="A0A494Y6J0"/>
<dbReference type="InterPro" id="IPR003660">
    <property type="entry name" value="HAMP_dom"/>
</dbReference>
<dbReference type="PROSITE" id="PS50885">
    <property type="entry name" value="HAMP"/>
    <property type="match status" value="1"/>
</dbReference>
<reference evidence="18 19" key="1">
    <citation type="submission" date="2018-10" db="EMBL/GenBank/DDBJ databases">
        <title>Robbsia sp. DHC34, isolated from soil.</title>
        <authorList>
            <person name="Gao Z.-H."/>
            <person name="Qiu L.-H."/>
        </authorList>
    </citation>
    <scope>NUCLEOTIDE SEQUENCE [LARGE SCALE GENOMIC DNA]</scope>
    <source>
        <strain evidence="18 19">DHC34</strain>
    </source>
</reference>
<evidence type="ECO:0000256" key="14">
    <source>
        <dbReference type="ARBA" id="ARBA00023136"/>
    </source>
</evidence>
<keyword evidence="7" id="KW-0808">Transferase</keyword>
<evidence type="ECO:0000256" key="3">
    <source>
        <dbReference type="ARBA" id="ARBA00012438"/>
    </source>
</evidence>
<accession>A0A494Y6J0</accession>
<organism evidence="18 19">
    <name type="scientific">Pararobbsia silviterrae</name>
    <dbReference type="NCBI Taxonomy" id="1792498"/>
    <lineage>
        <taxon>Bacteria</taxon>
        <taxon>Pseudomonadati</taxon>
        <taxon>Pseudomonadota</taxon>
        <taxon>Betaproteobacteria</taxon>
        <taxon>Burkholderiales</taxon>
        <taxon>Burkholderiaceae</taxon>
        <taxon>Pararobbsia</taxon>
    </lineage>
</organism>
<protein>
    <recommendedName>
        <fullName evidence="3">histidine kinase</fullName>
        <ecNumber evidence="3">2.7.13.3</ecNumber>
    </recommendedName>
</protein>
<evidence type="ECO:0000256" key="4">
    <source>
        <dbReference type="ARBA" id="ARBA00022475"/>
    </source>
</evidence>
<dbReference type="OrthoDB" id="9804645at2"/>
<dbReference type="Gene3D" id="1.10.8.500">
    <property type="entry name" value="HAMP domain in histidine kinase"/>
    <property type="match status" value="1"/>
</dbReference>
<keyword evidence="9" id="KW-0547">Nucleotide-binding</keyword>
<dbReference type="PANTHER" id="PTHR44936:SF5">
    <property type="entry name" value="SENSOR HISTIDINE KINASE ENVZ"/>
    <property type="match status" value="1"/>
</dbReference>
<keyword evidence="14 15" id="KW-0472">Membrane</keyword>
<dbReference type="PANTHER" id="PTHR44936">
    <property type="entry name" value="SENSOR PROTEIN CREC"/>
    <property type="match status" value="1"/>
</dbReference>
<evidence type="ECO:0000256" key="15">
    <source>
        <dbReference type="SAM" id="Phobius"/>
    </source>
</evidence>
<sequence>MKLRLGVPRSLFARNVVLLVVLVTLSQVFALGALLHFVQRPRIERAAATFAASVLLLDRLMNAEPPDARARYDALLGGRTDAPPAIDPTATDLAGFYRTYQQQIFFDWLRDHLPADMRVRLERGGDTRLWVKLHLAGEPYWVPLPLPEHGRGDEIATALALSLALAALATLTAYLIQRRINRPLRTLASAARHVSAGVLPDPLPADGPTEIADVSLAFNRMTRALKDAEDHRALMLASLSHDMRTPLTKLRLAMAMSLPSGTHDDFVEAAESYLDRFESILQQFMDYAGSGEKETLEPLDLNALIEGLAGDFTGLGHPFELSLGTLPPVPLRPVSTMRMLMNLMQNAVLYGRTGLSARTWVEKRHVCIAIGDRGKGLAPEELERLKEPFRRGSNARDNPSGTGLGLAIVDRIARLHGGTFELRPREGGGLEAIVRLPSA</sequence>
<dbReference type="EMBL" id="RBZU01000004">
    <property type="protein sequence ID" value="RKP55936.1"/>
    <property type="molecule type" value="Genomic_DNA"/>
</dbReference>
<dbReference type="Pfam" id="PF00672">
    <property type="entry name" value="HAMP"/>
    <property type="match status" value="1"/>
</dbReference>
<dbReference type="SUPFAM" id="SSF158472">
    <property type="entry name" value="HAMP domain-like"/>
    <property type="match status" value="1"/>
</dbReference>
<keyword evidence="6" id="KW-0597">Phosphoprotein</keyword>
<evidence type="ECO:0000256" key="9">
    <source>
        <dbReference type="ARBA" id="ARBA00022741"/>
    </source>
</evidence>
<keyword evidence="10" id="KW-0418">Kinase</keyword>
<feature type="domain" description="Histidine kinase" evidence="16">
    <location>
        <begin position="238"/>
        <end position="439"/>
    </location>
</feature>
<dbReference type="InterPro" id="IPR050980">
    <property type="entry name" value="2C_sensor_his_kinase"/>
</dbReference>